<sequence length="125" mass="13244">MALGRRGGTADGRRFDARIMKGRRRRRGVGRCAAAQCSAARRAAFGGSASPAARSTRRRAGASQPAGRPKRPFVFVQYGDGGRRDGADPAGMERRAARDRHDRAAGRIGAGRDAIVAALREISAV</sequence>
<keyword evidence="3" id="KW-1185">Reference proteome</keyword>
<feature type="region of interest" description="Disordered" evidence="1">
    <location>
        <begin position="1"/>
        <end position="105"/>
    </location>
</feature>
<feature type="compositionally biased region" description="Basic residues" evidence="1">
    <location>
        <begin position="20"/>
        <end position="29"/>
    </location>
</feature>
<feature type="compositionally biased region" description="Low complexity" evidence="1">
    <location>
        <begin position="30"/>
        <end position="54"/>
    </location>
</feature>
<name>A0A0H2XD94_BURMA</name>
<gene>
    <name evidence="2" type="ordered locus">BMAA0676</name>
</gene>
<dbReference type="HOGENOM" id="CLU_2218096_0_0_4"/>
<accession>A0A0H2XD94</accession>
<feature type="compositionally biased region" description="Gly residues" evidence="1">
    <location>
        <begin position="1"/>
        <end position="10"/>
    </location>
</feature>
<dbReference type="EMBL" id="CP000011">
    <property type="protein sequence ID" value="AAY59179.1"/>
    <property type="molecule type" value="Genomic_DNA"/>
</dbReference>
<proteinExistence type="predicted"/>
<dbReference type="AlphaFoldDB" id="A0A0H2XD94"/>
<evidence type="ECO:0000256" key="1">
    <source>
        <dbReference type="SAM" id="MobiDB-lite"/>
    </source>
</evidence>
<organism evidence="2 3">
    <name type="scientific">Burkholderia mallei (strain ATCC 23344)</name>
    <dbReference type="NCBI Taxonomy" id="243160"/>
    <lineage>
        <taxon>Bacteria</taxon>
        <taxon>Pseudomonadati</taxon>
        <taxon>Pseudomonadota</taxon>
        <taxon>Betaproteobacteria</taxon>
        <taxon>Burkholderiales</taxon>
        <taxon>Burkholderiaceae</taxon>
        <taxon>Burkholderia</taxon>
        <taxon>pseudomallei group</taxon>
    </lineage>
</organism>
<dbReference type="Proteomes" id="UP000006693">
    <property type="component" value="Chromosome 2"/>
</dbReference>
<reference evidence="2 3" key="1">
    <citation type="journal article" date="2004" name="Proc. Natl. Acad. Sci. U.S.A.">
        <title>Structural flexibility in the Burkholderia mallei genome.</title>
        <authorList>
            <person name="Nierman W.C."/>
            <person name="DeShazer D."/>
            <person name="Kim H.S."/>
            <person name="Tettelin H."/>
            <person name="Nelson K.E."/>
            <person name="Feldblyum T."/>
            <person name="Ulrich R.L."/>
            <person name="Ronning C.M."/>
            <person name="Brinkac L.M."/>
            <person name="Daugherty S.C."/>
            <person name="Davidsen T.D."/>
            <person name="Deboy R.T."/>
            <person name="Dimitrov G."/>
            <person name="Dodson R.J."/>
            <person name="Durkin A.S."/>
            <person name="Gwinn M.L."/>
            <person name="Haft D.H."/>
            <person name="Khouri H."/>
            <person name="Kolonay J.F."/>
            <person name="Madupu R."/>
            <person name="Mohammoud Y."/>
            <person name="Nelson W.C."/>
            <person name="Radune D."/>
            <person name="Romero C.M."/>
            <person name="Sarria S."/>
            <person name="Selengut J."/>
            <person name="Shamblin C."/>
            <person name="Sullivan S.A."/>
            <person name="White O."/>
            <person name="Yu Y."/>
            <person name="Zafar N."/>
            <person name="Zhou L."/>
            <person name="Fraser C.M."/>
        </authorList>
    </citation>
    <scope>NUCLEOTIDE SEQUENCE [LARGE SCALE GENOMIC DNA]</scope>
    <source>
        <strain evidence="2 3">ATCC 23344</strain>
    </source>
</reference>
<feature type="compositionally biased region" description="Basic and acidic residues" evidence="1">
    <location>
        <begin position="81"/>
        <end position="105"/>
    </location>
</feature>
<evidence type="ECO:0000313" key="2">
    <source>
        <dbReference type="EMBL" id="AAY59179.1"/>
    </source>
</evidence>
<evidence type="ECO:0000313" key="3">
    <source>
        <dbReference type="Proteomes" id="UP000006693"/>
    </source>
</evidence>
<protein>
    <submittedName>
        <fullName evidence="2">Uncharacterized protein</fullName>
    </submittedName>
</protein>
<dbReference type="KEGG" id="bma:BMAA0676"/>